<dbReference type="InterPro" id="IPR029052">
    <property type="entry name" value="Metallo-depent_PP-like"/>
</dbReference>
<organism evidence="1 2">
    <name type="scientific">Paracoccus jeotgali</name>
    <dbReference type="NCBI Taxonomy" id="2065379"/>
    <lineage>
        <taxon>Bacteria</taxon>
        <taxon>Pseudomonadati</taxon>
        <taxon>Pseudomonadota</taxon>
        <taxon>Alphaproteobacteria</taxon>
        <taxon>Rhodobacterales</taxon>
        <taxon>Paracoccaceae</taxon>
        <taxon>Paracoccus</taxon>
    </lineage>
</organism>
<accession>A0A2K9MIZ6</accession>
<dbReference type="Proteomes" id="UP000234882">
    <property type="component" value="Chromosome"/>
</dbReference>
<dbReference type="NCBIfam" id="TIGR04123">
    <property type="entry name" value="P_estr_lig_assc"/>
    <property type="match status" value="1"/>
</dbReference>
<dbReference type="KEGG" id="paru:CYR75_07975"/>
<dbReference type="OrthoDB" id="9795838at2"/>
<gene>
    <name evidence="1" type="ORF">CYR75_07975</name>
</gene>
<protein>
    <submittedName>
        <fullName evidence="1">Metallophosphoesterase</fullName>
    </submittedName>
</protein>
<dbReference type="Gene3D" id="3.60.21.10">
    <property type="match status" value="1"/>
</dbReference>
<reference evidence="2" key="1">
    <citation type="submission" date="2017-12" db="EMBL/GenBank/DDBJ databases">
        <title>Genomic analysis of Paracoccus sp. CBA4604.</title>
        <authorList>
            <person name="Roh S.W."/>
            <person name="Kim J.Y."/>
            <person name="Kim J.S."/>
        </authorList>
    </citation>
    <scope>NUCLEOTIDE SEQUENCE [LARGE SCALE GENOMIC DNA]</scope>
    <source>
        <strain evidence="2">CBA4604</strain>
    </source>
</reference>
<dbReference type="PANTHER" id="PTHR39323">
    <property type="entry name" value="BLR1149 PROTEIN"/>
    <property type="match status" value="1"/>
</dbReference>
<proteinExistence type="predicted"/>
<dbReference type="PANTHER" id="PTHR39323:SF1">
    <property type="entry name" value="BLR1149 PROTEIN"/>
    <property type="match status" value="1"/>
</dbReference>
<evidence type="ECO:0000313" key="1">
    <source>
        <dbReference type="EMBL" id="AUM75608.1"/>
    </source>
</evidence>
<sequence length="213" mass="22622">MEGGAGYGFRFGGQHLVARGSGTLYWPDQDMLIAADLHLGKSERMARRGGTLLPPFETRETLARLGAELTATRPARLVLLGDIFDDDLAAHALTETDRATLDAIAARVETLFLAGNHDVASGPVDWACAGLVLRHIAVSGQGPDISGHYHPKLSLAGRSRPVFLVGRDHLILPAFGHYTGGLAHDAPVLRALVPAGLAVLTGRRALPLPLPLR</sequence>
<dbReference type="EMBL" id="CP025583">
    <property type="protein sequence ID" value="AUM75608.1"/>
    <property type="molecule type" value="Genomic_DNA"/>
</dbReference>
<evidence type="ECO:0000313" key="2">
    <source>
        <dbReference type="Proteomes" id="UP000234882"/>
    </source>
</evidence>
<name>A0A2K9MIZ6_9RHOB</name>
<keyword evidence="2" id="KW-1185">Reference proteome</keyword>
<dbReference type="SUPFAM" id="SSF56300">
    <property type="entry name" value="Metallo-dependent phosphatases"/>
    <property type="match status" value="1"/>
</dbReference>
<dbReference type="InterPro" id="IPR026336">
    <property type="entry name" value="PdeM-like"/>
</dbReference>
<dbReference type="AlphaFoldDB" id="A0A2K9MIZ6"/>